<dbReference type="Proteomes" id="UP001589943">
    <property type="component" value="Unassembled WGS sequence"/>
</dbReference>
<comment type="caution">
    <text evidence="2">The sequence shown here is derived from an EMBL/GenBank/DDBJ whole genome shotgun (WGS) entry which is preliminary data.</text>
</comment>
<feature type="signal peptide" evidence="1">
    <location>
        <begin position="1"/>
        <end position="20"/>
    </location>
</feature>
<evidence type="ECO:0000313" key="2">
    <source>
        <dbReference type="EMBL" id="MFC0588042.1"/>
    </source>
</evidence>
<evidence type="ECO:0000256" key="1">
    <source>
        <dbReference type="SAM" id="SignalP"/>
    </source>
</evidence>
<dbReference type="RefSeq" id="WP_379479554.1">
    <property type="nucleotide sequence ID" value="NZ_JBHLTL010000001.1"/>
</dbReference>
<protein>
    <submittedName>
        <fullName evidence="2">Uncharacterized protein</fullName>
    </submittedName>
</protein>
<evidence type="ECO:0000313" key="3">
    <source>
        <dbReference type="Proteomes" id="UP001589943"/>
    </source>
</evidence>
<feature type="chain" id="PRO_5045258288" evidence="1">
    <location>
        <begin position="21"/>
        <end position="191"/>
    </location>
</feature>
<keyword evidence="1" id="KW-0732">Signal</keyword>
<reference evidence="2 3" key="1">
    <citation type="submission" date="2024-09" db="EMBL/GenBank/DDBJ databases">
        <authorList>
            <person name="Sun Q."/>
            <person name="Mori K."/>
        </authorList>
    </citation>
    <scope>NUCLEOTIDE SEQUENCE [LARGE SCALE GENOMIC DNA]</scope>
    <source>
        <strain evidence="2 3">NCAIM B.02537</strain>
    </source>
</reference>
<dbReference type="EMBL" id="JBHLTL010000001">
    <property type="protein sequence ID" value="MFC0588042.1"/>
    <property type="molecule type" value="Genomic_DNA"/>
</dbReference>
<sequence>MNPLAHLLAPLVLMLPTAFAVEDARVPLPADAGLAVPAAPVSRASNEGLQALADYIHPAPAQQVRIEERITIRIAPRPAPMPIMPSMFAPDFEPQPGMPRYREKKMGKCVPVAGIIGVQPAGGNRLIMMLRDRRTVSAALSKSCQAQAYYSGFLVAKNADGMICQGRDQLLARNGTNCTVTGFRQIVEQGD</sequence>
<keyword evidence="3" id="KW-1185">Reference proteome</keyword>
<proteinExistence type="predicted"/>
<gene>
    <name evidence="2" type="ORF">ACFFF7_01305</name>
</gene>
<name>A0ABV6PFA0_9SPHN</name>
<accession>A0ABV6PFA0</accession>
<organism evidence="2 3">
    <name type="scientific">Novosphingobium aquiterrae</name>
    <dbReference type="NCBI Taxonomy" id="624388"/>
    <lineage>
        <taxon>Bacteria</taxon>
        <taxon>Pseudomonadati</taxon>
        <taxon>Pseudomonadota</taxon>
        <taxon>Alphaproteobacteria</taxon>
        <taxon>Sphingomonadales</taxon>
        <taxon>Sphingomonadaceae</taxon>
        <taxon>Novosphingobium</taxon>
    </lineage>
</organism>